<sequence>MKKKVIFVFILLLCALCALCACDDRLVGRDGEQYVRLSESVKFMVTGESADLHAVFTPRSTAFEVEWESDCAGVARVDEGRVSALAAGRAQISVKIVGTAYKAVCEVIVSDIEVSEKYAGSEDAARVDSLEKALENAKDGDSILLFRGYHSCSRAVDKSVTILGEQGAFLGGMKVTDGARVNLENISFYASSPEYTAGLAVEAGCGARIKNCRFNYDVKEQDPERGAGESGEKGGESGGGKSGKEEGGSGGKTEGGAGGGQEQRGAEGTVAIELAPEFSDLSLVGCSFKGFEKALTIAPSDAEVYVRDNEFTDCGVAIEVDVRRQGNENSLLSGTIADNMFSSVERPTIFKYNGGIYMGKLHFTAE</sequence>
<dbReference type="InterPro" id="IPR012334">
    <property type="entry name" value="Pectin_lyas_fold"/>
</dbReference>
<reference evidence="4" key="1">
    <citation type="submission" date="2020-10" db="EMBL/GenBank/DDBJ databases">
        <authorList>
            <person name="Gilroy R."/>
        </authorList>
    </citation>
    <scope>NUCLEOTIDE SEQUENCE</scope>
    <source>
        <strain evidence="4">9366</strain>
    </source>
</reference>
<dbReference type="SUPFAM" id="SSF51126">
    <property type="entry name" value="Pectin lyase-like"/>
    <property type="match status" value="1"/>
</dbReference>
<feature type="domain" description="BIG2" evidence="3">
    <location>
        <begin position="35"/>
        <end position="94"/>
    </location>
</feature>
<feature type="signal peptide" evidence="2">
    <location>
        <begin position="1"/>
        <end position="20"/>
    </location>
</feature>
<dbReference type="Gene3D" id="2.60.40.1080">
    <property type="match status" value="1"/>
</dbReference>
<gene>
    <name evidence="4" type="ORF">IAB07_01455</name>
</gene>
<dbReference type="InterPro" id="IPR011050">
    <property type="entry name" value="Pectin_lyase_fold/virulence"/>
</dbReference>
<feature type="region of interest" description="Disordered" evidence="1">
    <location>
        <begin position="221"/>
        <end position="265"/>
    </location>
</feature>
<dbReference type="Proteomes" id="UP000824145">
    <property type="component" value="Unassembled WGS sequence"/>
</dbReference>
<evidence type="ECO:0000256" key="2">
    <source>
        <dbReference type="SAM" id="SignalP"/>
    </source>
</evidence>
<protein>
    <submittedName>
        <fullName evidence="4">Ig-like domain-containing protein</fullName>
    </submittedName>
</protein>
<reference evidence="4" key="2">
    <citation type="journal article" date="2021" name="PeerJ">
        <title>Extensive microbial diversity within the chicken gut microbiome revealed by metagenomics and culture.</title>
        <authorList>
            <person name="Gilroy R."/>
            <person name="Ravi A."/>
            <person name="Getino M."/>
            <person name="Pursley I."/>
            <person name="Horton D.L."/>
            <person name="Alikhan N.F."/>
            <person name="Baker D."/>
            <person name="Gharbi K."/>
            <person name="Hall N."/>
            <person name="Watson M."/>
            <person name="Adriaenssens E.M."/>
            <person name="Foster-Nyarko E."/>
            <person name="Jarju S."/>
            <person name="Secka A."/>
            <person name="Antonio M."/>
            <person name="Oren A."/>
            <person name="Chaudhuri R.R."/>
            <person name="La Ragione R."/>
            <person name="Hildebrand F."/>
            <person name="Pallen M.J."/>
        </authorList>
    </citation>
    <scope>NUCLEOTIDE SEQUENCE</scope>
    <source>
        <strain evidence="4">9366</strain>
    </source>
</reference>
<dbReference type="EMBL" id="DVNJ01000005">
    <property type="protein sequence ID" value="HIU62422.1"/>
    <property type="molecule type" value="Genomic_DNA"/>
</dbReference>
<dbReference type="SUPFAM" id="SSF49373">
    <property type="entry name" value="Invasin/intimin cell-adhesion fragments"/>
    <property type="match status" value="1"/>
</dbReference>
<name>A0A9D1SJZ3_9FIRM</name>
<comment type="caution">
    <text evidence="4">The sequence shown here is derived from an EMBL/GenBank/DDBJ whole genome shotgun (WGS) entry which is preliminary data.</text>
</comment>
<dbReference type="Gene3D" id="2.160.20.10">
    <property type="entry name" value="Single-stranded right-handed beta-helix, Pectin lyase-like"/>
    <property type="match status" value="1"/>
</dbReference>
<proteinExistence type="predicted"/>
<dbReference type="PROSITE" id="PS51257">
    <property type="entry name" value="PROKAR_LIPOPROTEIN"/>
    <property type="match status" value="1"/>
</dbReference>
<feature type="compositionally biased region" description="Basic and acidic residues" evidence="1">
    <location>
        <begin position="221"/>
        <end position="235"/>
    </location>
</feature>
<feature type="chain" id="PRO_5039578902" evidence="2">
    <location>
        <begin position="21"/>
        <end position="366"/>
    </location>
</feature>
<dbReference type="InterPro" id="IPR003343">
    <property type="entry name" value="Big_2"/>
</dbReference>
<accession>A0A9D1SJZ3</accession>
<dbReference type="AlphaFoldDB" id="A0A9D1SJZ3"/>
<evidence type="ECO:0000256" key="1">
    <source>
        <dbReference type="SAM" id="MobiDB-lite"/>
    </source>
</evidence>
<evidence type="ECO:0000259" key="3">
    <source>
        <dbReference type="Pfam" id="PF02368"/>
    </source>
</evidence>
<dbReference type="InterPro" id="IPR008964">
    <property type="entry name" value="Invasin/intimin_cell_adhesion"/>
</dbReference>
<evidence type="ECO:0000313" key="4">
    <source>
        <dbReference type="EMBL" id="HIU62422.1"/>
    </source>
</evidence>
<evidence type="ECO:0000313" key="5">
    <source>
        <dbReference type="Proteomes" id="UP000824145"/>
    </source>
</evidence>
<keyword evidence="2" id="KW-0732">Signal</keyword>
<feature type="compositionally biased region" description="Gly residues" evidence="1">
    <location>
        <begin position="248"/>
        <end position="262"/>
    </location>
</feature>
<organism evidence="4 5">
    <name type="scientific">Candidatus Caccalectryoclostridium excrementigallinarum</name>
    <dbReference type="NCBI Taxonomy" id="2840710"/>
    <lineage>
        <taxon>Bacteria</taxon>
        <taxon>Bacillati</taxon>
        <taxon>Bacillota</taxon>
        <taxon>Clostridia</taxon>
        <taxon>Christensenellales</taxon>
        <taxon>Christensenellaceae</taxon>
        <taxon>Christensenellaceae incertae sedis</taxon>
        <taxon>Candidatus Caccalectryoclostridium</taxon>
    </lineage>
</organism>
<dbReference type="Pfam" id="PF02368">
    <property type="entry name" value="Big_2"/>
    <property type="match status" value="1"/>
</dbReference>